<proteinExistence type="predicted"/>
<comment type="caution">
    <text evidence="1">The sequence shown here is derived from an EMBL/GenBank/DDBJ whole genome shotgun (WGS) entry which is preliminary data.</text>
</comment>
<keyword evidence="2" id="KW-1185">Reference proteome</keyword>
<name>A0ACC2J1B9_9PEZI</name>
<protein>
    <submittedName>
        <fullName evidence="1">Uncharacterized protein</fullName>
    </submittedName>
</protein>
<reference evidence="1" key="1">
    <citation type="submission" date="2022-11" db="EMBL/GenBank/DDBJ databases">
        <title>Genome Sequence of Nemania bipapillata.</title>
        <authorList>
            <person name="Buettner E."/>
        </authorList>
    </citation>
    <scope>NUCLEOTIDE SEQUENCE</scope>
    <source>
        <strain evidence="1">CP14</strain>
    </source>
</reference>
<evidence type="ECO:0000313" key="1">
    <source>
        <dbReference type="EMBL" id="KAJ8121266.1"/>
    </source>
</evidence>
<gene>
    <name evidence="1" type="ORF">ONZ43_g2237</name>
</gene>
<organism evidence="1 2">
    <name type="scientific">Nemania bipapillata</name>
    <dbReference type="NCBI Taxonomy" id="110536"/>
    <lineage>
        <taxon>Eukaryota</taxon>
        <taxon>Fungi</taxon>
        <taxon>Dikarya</taxon>
        <taxon>Ascomycota</taxon>
        <taxon>Pezizomycotina</taxon>
        <taxon>Sordariomycetes</taxon>
        <taxon>Xylariomycetidae</taxon>
        <taxon>Xylariales</taxon>
        <taxon>Xylariaceae</taxon>
        <taxon>Nemania</taxon>
    </lineage>
</organism>
<dbReference type="EMBL" id="JAPESX010000446">
    <property type="protein sequence ID" value="KAJ8121266.1"/>
    <property type="molecule type" value="Genomic_DNA"/>
</dbReference>
<sequence length="473" mass="51555">MDPPILRLLRLHAIEFKTPSDPDWGIYSSTYNLRVPAIPEVVVLPATIRQVSQAVRCADTCSFKVQARSGGHSYASHSNGGMDGSVVIDLRKLQDISLKADGIVRVGGGVRLGRLANTIFEQGGRALAHGTCPAVGVGGHFTHGGFGHPSRAWGLSMDQIVEVEVVTRHGRVLSASESKNKDLFVAIRGAADSFGIVVSFYLRTQPAPKTVVKWSIDAPEAIQSVESAVAAFQLLQDFAHDASIVDRKLSLVVFLSHNRFSLEGTYLGEMNTFNSKILPELLRVFPKKGAVKADSRQVDWQALLRLLAGDMDLEVSPDYAEHHTFFAKSAAVLHPGLSRDSLESYFQYILREGASAPISYFIGVQLYGGADSQITANTADDSYGHRDAMWMFQHYGFVDNKKTFPEGGIRFIQGLNDALGPGHGASNNYADASLGPGEAQKLYYGEKLEGLMRLKSVLDPHDVFSHPQSIRSE</sequence>
<accession>A0ACC2J1B9</accession>
<dbReference type="Proteomes" id="UP001153334">
    <property type="component" value="Unassembled WGS sequence"/>
</dbReference>
<evidence type="ECO:0000313" key="2">
    <source>
        <dbReference type="Proteomes" id="UP001153334"/>
    </source>
</evidence>